<evidence type="ECO:0000256" key="2">
    <source>
        <dbReference type="ARBA" id="ARBA00022638"/>
    </source>
</evidence>
<name>A0ABT2D5Z9_9BURK</name>
<dbReference type="InterPro" id="IPR051018">
    <property type="entry name" value="Bacteriophage_GH24"/>
</dbReference>
<comment type="similarity">
    <text evidence="3">Belongs to the glycosyl hydrolase 24 family.</text>
</comment>
<keyword evidence="3" id="KW-0326">Glycosidase</keyword>
<comment type="catalytic activity">
    <reaction evidence="3">
        <text>Hydrolysis of (1-&gt;4)-beta-linkages between N-acetylmuramic acid and N-acetyl-D-glucosamine residues in a peptidoglycan and between N-acetyl-D-glucosamine residues in chitodextrins.</text>
        <dbReference type="EC" id="3.2.1.17"/>
    </reaction>
</comment>
<dbReference type="InterPro" id="IPR023346">
    <property type="entry name" value="Lysozyme-like_dom_sf"/>
</dbReference>
<dbReference type="Proteomes" id="UP001206126">
    <property type="component" value="Unassembled WGS sequence"/>
</dbReference>
<keyword evidence="6" id="KW-1185">Reference proteome</keyword>
<evidence type="ECO:0000256" key="4">
    <source>
        <dbReference type="SAM" id="MobiDB-lite"/>
    </source>
</evidence>
<dbReference type="InterPro" id="IPR023347">
    <property type="entry name" value="Lysozyme_dom_sf"/>
</dbReference>
<dbReference type="PANTHER" id="PTHR38107:SF3">
    <property type="entry name" value="LYSOZYME RRRD-RELATED"/>
    <property type="match status" value="1"/>
</dbReference>
<keyword evidence="2 3" id="KW-0081">Bacteriolytic enzyme</keyword>
<sequence>MAPKTLDSSARPNAQMKMSPDALSEMRNTEKVVLRYYNDLGRRKGNCTWGIGFKAHKGICTPAELKRMVSAPSVDVEYAKRVAEAERRVKVKVKVELSQAQFDGLVSFTYNTSNSANERVYRALNDHDFPQAARIISESVMVKDRNKWKLAPGLIPRRAKESAPFRVAADADNSAGRRE</sequence>
<protein>
    <recommendedName>
        <fullName evidence="3">Lysozyme</fullName>
        <ecNumber evidence="3">3.2.1.17</ecNumber>
    </recommendedName>
</protein>
<dbReference type="Gene3D" id="1.10.530.40">
    <property type="match status" value="1"/>
</dbReference>
<feature type="region of interest" description="Disordered" evidence="4">
    <location>
        <begin position="1"/>
        <end position="22"/>
    </location>
</feature>
<dbReference type="InterPro" id="IPR002196">
    <property type="entry name" value="Glyco_hydro_24"/>
</dbReference>
<accession>A0ABT2D5Z9</accession>
<dbReference type="PANTHER" id="PTHR38107">
    <property type="match status" value="1"/>
</dbReference>
<dbReference type="Pfam" id="PF00959">
    <property type="entry name" value="Phage_lysozyme"/>
    <property type="match status" value="1"/>
</dbReference>
<keyword evidence="1 3" id="KW-0929">Antimicrobial</keyword>
<evidence type="ECO:0000256" key="1">
    <source>
        <dbReference type="ARBA" id="ARBA00022529"/>
    </source>
</evidence>
<dbReference type="EC" id="3.2.1.17" evidence="3"/>
<gene>
    <name evidence="5" type="ORF">NX774_02190</name>
</gene>
<evidence type="ECO:0000256" key="3">
    <source>
        <dbReference type="RuleBase" id="RU003788"/>
    </source>
</evidence>
<organism evidence="5 6">
    <name type="scientific">Massilia agilis</name>
    <dbReference type="NCBI Taxonomy" id="1811226"/>
    <lineage>
        <taxon>Bacteria</taxon>
        <taxon>Pseudomonadati</taxon>
        <taxon>Pseudomonadota</taxon>
        <taxon>Betaproteobacteria</taxon>
        <taxon>Burkholderiales</taxon>
        <taxon>Oxalobacteraceae</taxon>
        <taxon>Telluria group</taxon>
        <taxon>Massilia</taxon>
    </lineage>
</organism>
<proteinExistence type="inferred from homology"/>
<evidence type="ECO:0000313" key="5">
    <source>
        <dbReference type="EMBL" id="MCS0806735.1"/>
    </source>
</evidence>
<comment type="caution">
    <text evidence="5">The sequence shown here is derived from an EMBL/GenBank/DDBJ whole genome shotgun (WGS) entry which is preliminary data.</text>
</comment>
<feature type="compositionally biased region" description="Polar residues" evidence="4">
    <location>
        <begin position="1"/>
        <end position="12"/>
    </location>
</feature>
<dbReference type="EMBL" id="JANUHB010000001">
    <property type="protein sequence ID" value="MCS0806735.1"/>
    <property type="molecule type" value="Genomic_DNA"/>
</dbReference>
<dbReference type="GO" id="GO:0016787">
    <property type="term" value="F:hydrolase activity"/>
    <property type="evidence" value="ECO:0007669"/>
    <property type="project" value="UniProtKB-KW"/>
</dbReference>
<keyword evidence="3 5" id="KW-0378">Hydrolase</keyword>
<dbReference type="RefSeq" id="WP_258820512.1">
    <property type="nucleotide sequence ID" value="NZ_JANUHB010000001.1"/>
</dbReference>
<dbReference type="SUPFAM" id="SSF53955">
    <property type="entry name" value="Lysozyme-like"/>
    <property type="match status" value="1"/>
</dbReference>
<evidence type="ECO:0000313" key="6">
    <source>
        <dbReference type="Proteomes" id="UP001206126"/>
    </source>
</evidence>
<reference evidence="5 6" key="1">
    <citation type="submission" date="2022-08" db="EMBL/GenBank/DDBJ databases">
        <title>Reclassification of Massilia species as members of the genera Telluria, Duganella, Pseudoduganella, Mokoshia gen. nov. and Zemynaea gen. nov. using orthogonal and non-orthogonal genome-based approaches.</title>
        <authorList>
            <person name="Bowman J.P."/>
        </authorList>
    </citation>
    <scope>NUCLEOTIDE SEQUENCE [LARGE SCALE GENOMIC DNA]</scope>
    <source>
        <strain evidence="5 6">JCM 31605</strain>
    </source>
</reference>